<evidence type="ECO:0000313" key="1">
    <source>
        <dbReference type="EMBL" id="TWW78486.1"/>
    </source>
</evidence>
<evidence type="ECO:0000313" key="2">
    <source>
        <dbReference type="Proteomes" id="UP000324091"/>
    </source>
</evidence>
<proteinExistence type="predicted"/>
<dbReference type="Proteomes" id="UP000324091">
    <property type="component" value="Chromosome 11"/>
</dbReference>
<reference evidence="1 2" key="1">
    <citation type="submission" date="2019-04" db="EMBL/GenBank/DDBJ databases">
        <title>Chromosome genome assembly for Takifugu flavidus.</title>
        <authorList>
            <person name="Xiao S."/>
        </authorList>
    </citation>
    <scope>NUCLEOTIDE SEQUENCE [LARGE SCALE GENOMIC DNA]</scope>
    <source>
        <strain evidence="1">HTHZ2018</strain>
        <tissue evidence="1">Muscle</tissue>
    </source>
</reference>
<dbReference type="AlphaFoldDB" id="A0A5C6PHW0"/>
<comment type="caution">
    <text evidence="1">The sequence shown here is derived from an EMBL/GenBank/DDBJ whole genome shotgun (WGS) entry which is preliminary data.</text>
</comment>
<name>A0A5C6PHW0_9TELE</name>
<accession>A0A5C6PHW0</accession>
<dbReference type="EMBL" id="RHFK02000003">
    <property type="protein sequence ID" value="TWW78486.1"/>
    <property type="molecule type" value="Genomic_DNA"/>
</dbReference>
<organism evidence="1 2">
    <name type="scientific">Takifugu flavidus</name>
    <name type="common">sansaifugu</name>
    <dbReference type="NCBI Taxonomy" id="433684"/>
    <lineage>
        <taxon>Eukaryota</taxon>
        <taxon>Metazoa</taxon>
        <taxon>Chordata</taxon>
        <taxon>Craniata</taxon>
        <taxon>Vertebrata</taxon>
        <taxon>Euteleostomi</taxon>
        <taxon>Actinopterygii</taxon>
        <taxon>Neopterygii</taxon>
        <taxon>Teleostei</taxon>
        <taxon>Neoteleostei</taxon>
        <taxon>Acanthomorphata</taxon>
        <taxon>Eupercaria</taxon>
        <taxon>Tetraodontiformes</taxon>
        <taxon>Tetradontoidea</taxon>
        <taxon>Tetraodontidae</taxon>
        <taxon>Takifugu</taxon>
    </lineage>
</organism>
<sequence length="81" mass="9074">MGEKNKREDGDDVVEIDGFIFYDINTAALCAVRSPPNAFHRSCTLGCSLMLEQEAKGWPATALPWRLTMWRCLGMLELPGE</sequence>
<gene>
    <name evidence="1" type="ORF">D4764_11G0006070</name>
</gene>
<keyword evidence="2" id="KW-1185">Reference proteome</keyword>
<protein>
    <submittedName>
        <fullName evidence="1">Uncharacterized protein</fullName>
    </submittedName>
</protein>